<dbReference type="GO" id="GO:0003796">
    <property type="term" value="F:lysozyme activity"/>
    <property type="evidence" value="ECO:0007669"/>
    <property type="project" value="UniProtKB-EC"/>
</dbReference>
<dbReference type="InterPro" id="IPR023347">
    <property type="entry name" value="Lysozyme_dom_sf"/>
</dbReference>
<evidence type="ECO:0000256" key="4">
    <source>
        <dbReference type="RuleBase" id="RU003788"/>
    </source>
</evidence>
<dbReference type="Gene3D" id="1.10.530.40">
    <property type="match status" value="1"/>
</dbReference>
<evidence type="ECO:0000313" key="7">
    <source>
        <dbReference type="EMBL" id="QXZ22012.1"/>
    </source>
</evidence>
<dbReference type="Proteomes" id="UP000827069">
    <property type="component" value="Chromosome"/>
</dbReference>
<feature type="compositionally biased region" description="Basic and acidic residues" evidence="5">
    <location>
        <begin position="180"/>
        <end position="194"/>
    </location>
</feature>
<dbReference type="RefSeq" id="WP_005001622.1">
    <property type="nucleotide sequence ID" value="NZ_CP079898.1"/>
</dbReference>
<evidence type="ECO:0000256" key="1">
    <source>
        <dbReference type="ARBA" id="ARBA00022529"/>
    </source>
</evidence>
<gene>
    <name evidence="7" type="ORF">I6L31_09505</name>
</gene>
<dbReference type="InterPro" id="IPR016047">
    <property type="entry name" value="M23ase_b-sheet_dom"/>
</dbReference>
<dbReference type="CDD" id="cd00118">
    <property type="entry name" value="LysM"/>
    <property type="match status" value="1"/>
</dbReference>
<protein>
    <recommendedName>
        <fullName evidence="4">Lysozyme</fullName>
        <ecNumber evidence="4">3.2.1.17</ecNumber>
    </recommendedName>
</protein>
<proteinExistence type="inferred from homology"/>
<dbReference type="SUPFAM" id="SSF51261">
    <property type="entry name" value="Duplicated hybrid motif"/>
    <property type="match status" value="1"/>
</dbReference>
<dbReference type="CDD" id="cd12797">
    <property type="entry name" value="M23_peptidase"/>
    <property type="match status" value="1"/>
</dbReference>
<dbReference type="InterPro" id="IPR036779">
    <property type="entry name" value="LysM_dom_sf"/>
</dbReference>
<dbReference type="Pfam" id="PF01476">
    <property type="entry name" value="LysM"/>
    <property type="match status" value="1"/>
</dbReference>
<accession>A0ABD7F0T7</accession>
<dbReference type="PANTHER" id="PTHR38107:SF3">
    <property type="entry name" value="LYSOZYME RRRD-RELATED"/>
    <property type="match status" value="1"/>
</dbReference>
<keyword evidence="4" id="KW-0378">Hydrolase</keyword>
<dbReference type="Pfam" id="PF00959">
    <property type="entry name" value="Phage_lysozyme"/>
    <property type="match status" value="1"/>
</dbReference>
<dbReference type="InterPro" id="IPR011055">
    <property type="entry name" value="Dup_hybrid_motif"/>
</dbReference>
<dbReference type="AlphaFoldDB" id="A0ABD7F0T7"/>
<sequence length="645" mass="72230">MKSKCLVTFILLDLLGYPIKNARYQVKNGNNLIAEGLTNSKGAIVDINRSKGVVLDIYFQNILNQMQLINKVRLEKSYAIVKLYSPSLLIKTQLRENGNSGDYIRKTYKVKKGDTLLKISKENNTNVEELQRINKIKNSNKIWDGQILKLPLNKESSQLSQNSTSHQSSQSRKSSNNNHNLHDSSAKNNDGGKDDHWFGSLAKLPDLMPDIGAEDAYNYIKNQLLGLSLPQLNNVDVQSQMTGSPKQDLTNHKPSIIFPFKVKPINDIDGELSNYYWGAKLNDTNASMAIFGRNRSSNRKHAGRDLYSNCKPVSKAENGFEVVAIAPGKVIASQEFYLQTNQLSIRHKTEDAREFIIRYGELDPKSITLKVGDSVKQGQILGKTGVMKNKNGPAAIPIAGKTAHNVSMLHFEYFTGNGFSLDDASNLTIKEHGVYSRRDDIADPLAILLEGYRNSFDLQLPQTTSEKSIGNRILINNLTTSANARLFVQEWEGKYLTPDGQGTYYYDDSKGYCTVGWGHLVGQSSCKALGKKALKDFISISQAKTYFEEDVLKHETYVKKAIKVPLYQYEFDALVSLAFNIGNIASKAPKLCKLINESNYKDGPEEMLDINKITVNGKKVPDIGLTKRRNSEYQLFIKGAYDARH</sequence>
<evidence type="ECO:0000256" key="3">
    <source>
        <dbReference type="ARBA" id="ARBA00023200"/>
    </source>
</evidence>
<comment type="catalytic activity">
    <reaction evidence="4">
        <text>Hydrolysis of (1-&gt;4)-beta-linkages between N-acetylmuramic acid and N-acetyl-D-glucosamine residues in a peptidoglycan and between N-acetyl-D-glucosamine residues in chitodextrins.</text>
        <dbReference type="EC" id="3.2.1.17"/>
    </reaction>
</comment>
<dbReference type="InterPro" id="IPR033907">
    <property type="entry name" value="Endolysin_autolysin"/>
</dbReference>
<evidence type="ECO:0000256" key="5">
    <source>
        <dbReference type="SAM" id="MobiDB-lite"/>
    </source>
</evidence>
<dbReference type="EC" id="3.2.1.17" evidence="4"/>
<reference evidence="7 8" key="1">
    <citation type="submission" date="2021-07" db="EMBL/GenBank/DDBJ databases">
        <title>FDA dAtabase for Regulatory Grade micrObial Sequences (FDA-ARGOS): Supporting development and validation of Infectious Disease Dx tests.</title>
        <authorList>
            <person name="Sproer C."/>
            <person name="Gronow S."/>
            <person name="Severitt S."/>
            <person name="Schroder I."/>
            <person name="Tallon L."/>
            <person name="Sadzewicz L."/>
            <person name="Zhao X."/>
            <person name="Boylan J."/>
            <person name="Ott S."/>
            <person name="Bowen H."/>
            <person name="Vavikolanu K."/>
            <person name="Mehta A."/>
            <person name="Aluvathingal J."/>
            <person name="Nadendla S."/>
            <person name="Lowell S."/>
            <person name="Myers T."/>
            <person name="Yan Y."/>
        </authorList>
    </citation>
    <scope>NUCLEOTIDE SEQUENCE [LARGE SCALE GENOMIC DNA]</scope>
    <source>
        <strain evidence="7 8">FDAARGOS_1401</strain>
    </source>
</reference>
<feature type="compositionally biased region" description="Low complexity" evidence="5">
    <location>
        <begin position="156"/>
        <end position="179"/>
    </location>
</feature>
<dbReference type="SMART" id="SM00257">
    <property type="entry name" value="LysM"/>
    <property type="match status" value="1"/>
</dbReference>
<keyword evidence="2 4" id="KW-0081">Bacteriolytic enzyme</keyword>
<dbReference type="SUPFAM" id="SSF54106">
    <property type="entry name" value="LysM domain"/>
    <property type="match status" value="1"/>
</dbReference>
<evidence type="ECO:0000256" key="2">
    <source>
        <dbReference type="ARBA" id="ARBA00022638"/>
    </source>
</evidence>
<dbReference type="InterPro" id="IPR051018">
    <property type="entry name" value="Bacteriophage_GH24"/>
</dbReference>
<dbReference type="CDD" id="cd00737">
    <property type="entry name" value="lyz_endolysin_autolysin"/>
    <property type="match status" value="1"/>
</dbReference>
<dbReference type="Gene3D" id="3.10.350.10">
    <property type="entry name" value="LysM domain"/>
    <property type="match status" value="1"/>
</dbReference>
<keyword evidence="4" id="KW-0326">Glycosidase</keyword>
<dbReference type="GO" id="GO:0042742">
    <property type="term" value="P:defense response to bacterium"/>
    <property type="evidence" value="ECO:0007669"/>
    <property type="project" value="UniProtKB-KW"/>
</dbReference>
<keyword evidence="1 4" id="KW-0929">Antimicrobial</keyword>
<dbReference type="InterPro" id="IPR023346">
    <property type="entry name" value="Lysozyme-like_dom_sf"/>
</dbReference>
<dbReference type="SUPFAM" id="SSF53955">
    <property type="entry name" value="Lysozyme-like"/>
    <property type="match status" value="1"/>
</dbReference>
<dbReference type="Pfam" id="PF01551">
    <property type="entry name" value="Peptidase_M23"/>
    <property type="match status" value="1"/>
</dbReference>
<evidence type="ECO:0000313" key="8">
    <source>
        <dbReference type="Proteomes" id="UP000827069"/>
    </source>
</evidence>
<name>A0ABD7F0T7_9GAMM</name>
<feature type="region of interest" description="Disordered" evidence="5">
    <location>
        <begin position="155"/>
        <end position="194"/>
    </location>
</feature>
<keyword evidence="8" id="KW-1185">Reference proteome</keyword>
<dbReference type="GO" id="GO:0031640">
    <property type="term" value="P:killing of cells of another organism"/>
    <property type="evidence" value="ECO:0007669"/>
    <property type="project" value="UniProtKB-KW"/>
</dbReference>
<dbReference type="InterPro" id="IPR002196">
    <property type="entry name" value="Glyco_hydro_24"/>
</dbReference>
<dbReference type="Gene3D" id="2.70.70.10">
    <property type="entry name" value="Glucose Permease (Domain IIA)"/>
    <property type="match status" value="1"/>
</dbReference>
<keyword evidence="3" id="KW-1035">Host cytoplasm</keyword>
<organism evidence="7 8">
    <name type="scientific">Acinetobacter septicus</name>
    <dbReference type="NCBI Taxonomy" id="465797"/>
    <lineage>
        <taxon>Bacteria</taxon>
        <taxon>Pseudomonadati</taxon>
        <taxon>Pseudomonadota</taxon>
        <taxon>Gammaproteobacteria</taxon>
        <taxon>Moraxellales</taxon>
        <taxon>Moraxellaceae</taxon>
        <taxon>Acinetobacter</taxon>
    </lineage>
</organism>
<dbReference type="InterPro" id="IPR018392">
    <property type="entry name" value="LysM"/>
</dbReference>
<dbReference type="PROSITE" id="PS51782">
    <property type="entry name" value="LYSM"/>
    <property type="match status" value="1"/>
</dbReference>
<evidence type="ECO:0000259" key="6">
    <source>
        <dbReference type="PROSITE" id="PS51782"/>
    </source>
</evidence>
<dbReference type="PANTHER" id="PTHR38107">
    <property type="match status" value="1"/>
</dbReference>
<feature type="domain" description="LysM" evidence="6">
    <location>
        <begin position="106"/>
        <end position="150"/>
    </location>
</feature>
<dbReference type="EMBL" id="CP079898">
    <property type="protein sequence ID" value="QXZ22012.1"/>
    <property type="molecule type" value="Genomic_DNA"/>
</dbReference>
<comment type="similarity">
    <text evidence="4">Belongs to the glycosyl hydrolase 24 family.</text>
</comment>